<sequence>MTTTVLLCLPGSVNVRIRPNGKKRQADTLIMLGLMVVTLRNKRIVISRTLVKTFPDDTVATVIPATAPSPGSPPTLRPPPSQSPFLSFVTVGCARVSSHYYI</sequence>
<keyword evidence="2" id="KW-1185">Reference proteome</keyword>
<gene>
    <name evidence="1" type="ORF">E2C01_058993</name>
</gene>
<comment type="caution">
    <text evidence="1">The sequence shown here is derived from an EMBL/GenBank/DDBJ whole genome shotgun (WGS) entry which is preliminary data.</text>
</comment>
<name>A0A5B7GX07_PORTR</name>
<reference evidence="1 2" key="1">
    <citation type="submission" date="2019-05" db="EMBL/GenBank/DDBJ databases">
        <title>Another draft genome of Portunus trituberculatus and its Hox gene families provides insights of decapod evolution.</title>
        <authorList>
            <person name="Jeong J.-H."/>
            <person name="Song I."/>
            <person name="Kim S."/>
            <person name="Choi T."/>
            <person name="Kim D."/>
            <person name="Ryu S."/>
            <person name="Kim W."/>
        </authorList>
    </citation>
    <scope>NUCLEOTIDE SEQUENCE [LARGE SCALE GENOMIC DNA]</scope>
    <source>
        <tissue evidence="1">Muscle</tissue>
    </source>
</reference>
<protein>
    <submittedName>
        <fullName evidence="1">Uncharacterized protein</fullName>
    </submittedName>
</protein>
<proteinExistence type="predicted"/>
<accession>A0A5B7GX07</accession>
<dbReference type="EMBL" id="VSRR010022672">
    <property type="protein sequence ID" value="MPC64871.1"/>
    <property type="molecule type" value="Genomic_DNA"/>
</dbReference>
<organism evidence="1 2">
    <name type="scientific">Portunus trituberculatus</name>
    <name type="common">Swimming crab</name>
    <name type="synonym">Neptunus trituberculatus</name>
    <dbReference type="NCBI Taxonomy" id="210409"/>
    <lineage>
        <taxon>Eukaryota</taxon>
        <taxon>Metazoa</taxon>
        <taxon>Ecdysozoa</taxon>
        <taxon>Arthropoda</taxon>
        <taxon>Crustacea</taxon>
        <taxon>Multicrustacea</taxon>
        <taxon>Malacostraca</taxon>
        <taxon>Eumalacostraca</taxon>
        <taxon>Eucarida</taxon>
        <taxon>Decapoda</taxon>
        <taxon>Pleocyemata</taxon>
        <taxon>Brachyura</taxon>
        <taxon>Eubrachyura</taxon>
        <taxon>Portunoidea</taxon>
        <taxon>Portunidae</taxon>
        <taxon>Portuninae</taxon>
        <taxon>Portunus</taxon>
    </lineage>
</organism>
<evidence type="ECO:0000313" key="1">
    <source>
        <dbReference type="EMBL" id="MPC64871.1"/>
    </source>
</evidence>
<dbReference type="AlphaFoldDB" id="A0A5B7GX07"/>
<dbReference type="Proteomes" id="UP000324222">
    <property type="component" value="Unassembled WGS sequence"/>
</dbReference>
<evidence type="ECO:0000313" key="2">
    <source>
        <dbReference type="Proteomes" id="UP000324222"/>
    </source>
</evidence>